<gene>
    <name evidence="2" type="ORF">ENO36_02975</name>
</gene>
<dbReference type="InterPro" id="IPR036388">
    <property type="entry name" value="WH-like_DNA-bd_sf"/>
</dbReference>
<dbReference type="InterPro" id="IPR036390">
    <property type="entry name" value="WH_DNA-bd_sf"/>
</dbReference>
<dbReference type="InterPro" id="IPR007309">
    <property type="entry name" value="TFIIIC_Bblock-bd"/>
</dbReference>
<dbReference type="AlphaFoldDB" id="A0A7C2Z431"/>
<dbReference type="Pfam" id="PF04182">
    <property type="entry name" value="B-block_TFIIIC"/>
    <property type="match status" value="1"/>
</dbReference>
<dbReference type="Gene3D" id="1.10.10.10">
    <property type="entry name" value="Winged helix-like DNA-binding domain superfamily/Winged helix DNA-binding domain"/>
    <property type="match status" value="1"/>
</dbReference>
<sequence length="128" mass="14668">MKNTSNGKSLQRELLKIVEASGSNGVSMKSLIKYFKIEDNRISELVELLERRKLVKVVKIKQGNREELLLYPSKVKVPMIPISLVTVSEVPCFSCKYLKECEVEKNPSPTTCEILKIWIEKKVKESNK</sequence>
<feature type="domain" description="B-block binding subunit of TFIIIC" evidence="1">
    <location>
        <begin position="10"/>
        <end position="69"/>
    </location>
</feature>
<dbReference type="SUPFAM" id="SSF46785">
    <property type="entry name" value="Winged helix' DNA-binding domain"/>
    <property type="match status" value="1"/>
</dbReference>
<protein>
    <recommendedName>
        <fullName evidence="1">B-block binding subunit of TFIIIC domain-containing protein</fullName>
    </recommendedName>
</protein>
<evidence type="ECO:0000259" key="1">
    <source>
        <dbReference type="Pfam" id="PF04182"/>
    </source>
</evidence>
<accession>A0A7C2Z431</accession>
<reference evidence="2" key="1">
    <citation type="journal article" date="2020" name="mSystems">
        <title>Genome- and Community-Level Interaction Insights into Carbon Utilization and Element Cycling Functions of Hydrothermarchaeota in Hydrothermal Sediment.</title>
        <authorList>
            <person name="Zhou Z."/>
            <person name="Liu Y."/>
            <person name="Xu W."/>
            <person name="Pan J."/>
            <person name="Luo Z.H."/>
            <person name="Li M."/>
        </authorList>
    </citation>
    <scope>NUCLEOTIDE SEQUENCE [LARGE SCALE GENOMIC DNA]</scope>
    <source>
        <strain evidence="2">SpSt-1259</strain>
    </source>
</reference>
<evidence type="ECO:0000313" key="2">
    <source>
        <dbReference type="EMBL" id="HEU97801.1"/>
    </source>
</evidence>
<comment type="caution">
    <text evidence="2">The sequence shown here is derived from an EMBL/GenBank/DDBJ whole genome shotgun (WGS) entry which is preliminary data.</text>
</comment>
<organism evidence="2">
    <name type="scientific">Fervidicoccus fontis</name>
    <dbReference type="NCBI Taxonomy" id="683846"/>
    <lineage>
        <taxon>Archaea</taxon>
        <taxon>Thermoproteota</taxon>
        <taxon>Thermoprotei</taxon>
        <taxon>Fervidicoccales</taxon>
        <taxon>Fervidicoccaceae</taxon>
        <taxon>Fervidicoccus</taxon>
    </lineage>
</organism>
<dbReference type="EMBL" id="DSFE01000065">
    <property type="protein sequence ID" value="HEU97801.1"/>
    <property type="molecule type" value="Genomic_DNA"/>
</dbReference>
<proteinExistence type="predicted"/>
<dbReference type="Proteomes" id="UP000885664">
    <property type="component" value="Unassembled WGS sequence"/>
</dbReference>
<name>A0A7C2Z431_9CREN</name>